<gene>
    <name evidence="8" type="ORF">AOG55_08190</name>
</gene>
<feature type="transmembrane region" description="Helical" evidence="6">
    <location>
        <begin position="421"/>
        <end position="438"/>
    </location>
</feature>
<dbReference type="InterPro" id="IPR020846">
    <property type="entry name" value="MFS_dom"/>
</dbReference>
<sequence length="470" mass="51372">MYGDDTDVYSVIDNARVGKFQRRLAVTAALGPFTDAFNEFGSSVALIAVGILFHLPPYLVAFATGAYWVGVAGGAILEGIVSDRIGRKSLFLYDTLGMALFAILSAVSTDYLFFFITRLGLGIFIGVDYAAAVPLLSEYAPAKRRGKLLSTEKLFFMFGTLATVLIGLVLTIDVGSLLAWRYDFLIAAVPALILFGLRFDMPASLRWAKENGRTDLIPKITEKLKKEGIMIDPDKINVKRPKGIKGNIKEFFNRKNLRAIIYIFWIGAAYALTVNLASVYSSAELKNLGASSTMAVLGTFIIDLIGTVGVAITSLIVDRLGRRKMGTYGFILGAVPMGILLIADTFHVLSIPLLIAMFGIFFFINVGFVGTLQYLPAAEISTTRSRGLSVGWEKLFEFGLALPMLTLYAIMGLYYSLVYDTVMSIIAGIIFYAVSIETKRKTLEENAMTALSGSYNKGVNESRSEKSENN</sequence>
<dbReference type="AlphaFoldDB" id="A0A0N8VKY5"/>
<reference evidence="8 9" key="1">
    <citation type="submission" date="2015-09" db="EMBL/GenBank/DDBJ databases">
        <title>Heavy metals and arsenic resistance mechanisms in polyextremophilic archaea of the family Ferroplasmaceae.</title>
        <authorList>
            <person name="Bulaev A.G."/>
            <person name="Kanygina A.V."/>
        </authorList>
    </citation>
    <scope>NUCLEOTIDE SEQUENCE [LARGE SCALE GENOMIC DNA]</scope>
    <source>
        <strain evidence="8 9">BH2</strain>
    </source>
</reference>
<dbReference type="InterPro" id="IPR005828">
    <property type="entry name" value="MFS_sugar_transport-like"/>
</dbReference>
<comment type="caution">
    <text evidence="8">The sequence shown here is derived from an EMBL/GenBank/DDBJ whole genome shotgun (WGS) entry which is preliminary data.</text>
</comment>
<feature type="transmembrane region" description="Helical" evidence="6">
    <location>
        <begin position="395"/>
        <end position="415"/>
    </location>
</feature>
<feature type="transmembrane region" description="Helical" evidence="6">
    <location>
        <begin position="355"/>
        <end position="375"/>
    </location>
</feature>
<feature type="transmembrane region" description="Helical" evidence="6">
    <location>
        <begin position="295"/>
        <end position="317"/>
    </location>
</feature>
<accession>A0A0N8VKY5</accession>
<evidence type="ECO:0000256" key="6">
    <source>
        <dbReference type="SAM" id="Phobius"/>
    </source>
</evidence>
<protein>
    <submittedName>
        <fullName evidence="8">Transporter</fullName>
    </submittedName>
</protein>
<name>A0A0N8VKY5_9ARCH</name>
<dbReference type="InParanoid" id="A0A0N8VKY5"/>
<dbReference type="PROSITE" id="PS00216">
    <property type="entry name" value="SUGAR_TRANSPORT_1"/>
    <property type="match status" value="1"/>
</dbReference>
<dbReference type="PANTHER" id="PTHR23511:SF34">
    <property type="entry name" value="SYNAPTIC VESICLE GLYCOPROTEIN 2"/>
    <property type="match status" value="1"/>
</dbReference>
<dbReference type="SUPFAM" id="SSF103473">
    <property type="entry name" value="MFS general substrate transporter"/>
    <property type="match status" value="1"/>
</dbReference>
<keyword evidence="9" id="KW-1185">Reference proteome</keyword>
<proteinExistence type="predicted"/>
<feature type="transmembrane region" description="Helical" evidence="6">
    <location>
        <begin position="259"/>
        <end position="283"/>
    </location>
</feature>
<feature type="domain" description="Major facilitator superfamily (MFS) profile" evidence="7">
    <location>
        <begin position="24"/>
        <end position="439"/>
    </location>
</feature>
<evidence type="ECO:0000313" key="8">
    <source>
        <dbReference type="EMBL" id="KQB35020.1"/>
    </source>
</evidence>
<dbReference type="InterPro" id="IPR005829">
    <property type="entry name" value="Sugar_transporter_CS"/>
</dbReference>
<feature type="transmembrane region" description="Helical" evidence="6">
    <location>
        <begin position="113"/>
        <end position="133"/>
    </location>
</feature>
<dbReference type="PANTHER" id="PTHR23511">
    <property type="entry name" value="SYNAPTIC VESICLE GLYCOPROTEIN 2"/>
    <property type="match status" value="1"/>
</dbReference>
<organism evidence="8 9">
    <name type="scientific">Acidiplasma cupricumulans</name>
    <dbReference type="NCBI Taxonomy" id="312540"/>
    <lineage>
        <taxon>Archaea</taxon>
        <taxon>Methanobacteriati</taxon>
        <taxon>Thermoplasmatota</taxon>
        <taxon>Thermoplasmata</taxon>
        <taxon>Thermoplasmatales</taxon>
        <taxon>Ferroplasmaceae</taxon>
        <taxon>Acidiplasma</taxon>
    </lineage>
</organism>
<evidence type="ECO:0000256" key="4">
    <source>
        <dbReference type="ARBA" id="ARBA00022989"/>
    </source>
</evidence>
<evidence type="ECO:0000256" key="5">
    <source>
        <dbReference type="ARBA" id="ARBA00023136"/>
    </source>
</evidence>
<dbReference type="Gene3D" id="1.20.1250.20">
    <property type="entry name" value="MFS general substrate transporter like domains"/>
    <property type="match status" value="1"/>
</dbReference>
<keyword evidence="5 6" id="KW-0472">Membrane</keyword>
<evidence type="ECO:0000313" key="9">
    <source>
        <dbReference type="Proteomes" id="UP000050301"/>
    </source>
</evidence>
<feature type="transmembrane region" description="Helical" evidence="6">
    <location>
        <begin position="178"/>
        <end position="197"/>
    </location>
</feature>
<feature type="transmembrane region" description="Helical" evidence="6">
    <location>
        <begin position="154"/>
        <end position="172"/>
    </location>
</feature>
<dbReference type="Pfam" id="PF00083">
    <property type="entry name" value="Sugar_tr"/>
    <property type="match status" value="1"/>
</dbReference>
<dbReference type="RefSeq" id="WP_055032623.1">
    <property type="nucleotide sequence ID" value="NZ_LKBH01000191.1"/>
</dbReference>
<keyword evidence="2" id="KW-0813">Transport</keyword>
<keyword evidence="4 6" id="KW-1133">Transmembrane helix</keyword>
<evidence type="ECO:0000256" key="1">
    <source>
        <dbReference type="ARBA" id="ARBA00004141"/>
    </source>
</evidence>
<keyword evidence="3 6" id="KW-0812">Transmembrane</keyword>
<dbReference type="GO" id="GO:0022857">
    <property type="term" value="F:transmembrane transporter activity"/>
    <property type="evidence" value="ECO:0007669"/>
    <property type="project" value="InterPro"/>
</dbReference>
<evidence type="ECO:0000256" key="2">
    <source>
        <dbReference type="ARBA" id="ARBA00022448"/>
    </source>
</evidence>
<dbReference type="GO" id="GO:0016020">
    <property type="term" value="C:membrane"/>
    <property type="evidence" value="ECO:0007669"/>
    <property type="project" value="UniProtKB-SubCell"/>
</dbReference>
<comment type="subcellular location">
    <subcellularLocation>
        <location evidence="1">Membrane</location>
        <topology evidence="1">Multi-pass membrane protein</topology>
    </subcellularLocation>
</comment>
<dbReference type="EMBL" id="LKBH01000191">
    <property type="protein sequence ID" value="KQB35020.1"/>
    <property type="molecule type" value="Genomic_DNA"/>
</dbReference>
<dbReference type="PROSITE" id="PS50850">
    <property type="entry name" value="MFS"/>
    <property type="match status" value="1"/>
</dbReference>
<feature type="transmembrane region" description="Helical" evidence="6">
    <location>
        <begin position="90"/>
        <end position="107"/>
    </location>
</feature>
<dbReference type="InterPro" id="IPR036259">
    <property type="entry name" value="MFS_trans_sf"/>
</dbReference>
<evidence type="ECO:0000256" key="3">
    <source>
        <dbReference type="ARBA" id="ARBA00022692"/>
    </source>
</evidence>
<dbReference type="Proteomes" id="UP000050301">
    <property type="component" value="Unassembled WGS sequence"/>
</dbReference>
<feature type="transmembrane region" description="Helical" evidence="6">
    <location>
        <begin position="329"/>
        <end position="349"/>
    </location>
</feature>
<evidence type="ECO:0000259" key="7">
    <source>
        <dbReference type="PROSITE" id="PS50850"/>
    </source>
</evidence>